<dbReference type="InterPro" id="IPR004176">
    <property type="entry name" value="Clp_R_N"/>
</dbReference>
<dbReference type="SUPFAM" id="SSF81923">
    <property type="entry name" value="Double Clp-N motif"/>
    <property type="match status" value="1"/>
</dbReference>
<name>A0A402D1G7_9BACT</name>
<evidence type="ECO:0000313" key="2">
    <source>
        <dbReference type="Proteomes" id="UP000287394"/>
    </source>
</evidence>
<dbReference type="PANTHER" id="PTHR47016:SF5">
    <property type="entry name" value="CLP DOMAIN SUPERFAMILY PROTEIN"/>
    <property type="match status" value="1"/>
</dbReference>
<dbReference type="InterPro" id="IPR036628">
    <property type="entry name" value="Clp_N_dom_sf"/>
</dbReference>
<dbReference type="Pfam" id="PF02861">
    <property type="entry name" value="Clp_N"/>
    <property type="match status" value="2"/>
</dbReference>
<keyword evidence="2" id="KW-1185">Reference proteome</keyword>
<dbReference type="InterPro" id="IPR044217">
    <property type="entry name" value="CLPT1/2"/>
</dbReference>
<dbReference type="EMBL" id="AP025739">
    <property type="protein sequence ID" value="BDI28627.1"/>
    <property type="molecule type" value="Genomic_DNA"/>
</dbReference>
<dbReference type="Gene3D" id="1.10.1780.10">
    <property type="entry name" value="Clp, N-terminal domain"/>
    <property type="match status" value="1"/>
</dbReference>
<dbReference type="KEGG" id="ccot:CCAX7_006780"/>
<protein>
    <submittedName>
        <fullName evidence="1">Uncharacterized protein</fullName>
    </submittedName>
</protein>
<dbReference type="RefSeq" id="WP_165864455.1">
    <property type="nucleotide sequence ID" value="NZ_AP025739.1"/>
</dbReference>
<evidence type="ECO:0000313" key="1">
    <source>
        <dbReference type="EMBL" id="BDI28627.1"/>
    </source>
</evidence>
<dbReference type="Proteomes" id="UP000287394">
    <property type="component" value="Chromosome"/>
</dbReference>
<dbReference type="PANTHER" id="PTHR47016">
    <property type="entry name" value="ATP-DEPENDENT CLP PROTEASE ATP-BINDING SUBUNIT CLPT1, CHLOROPLASTIC"/>
    <property type="match status" value="1"/>
</dbReference>
<organism evidence="1 2">
    <name type="scientific">Capsulimonas corticalis</name>
    <dbReference type="NCBI Taxonomy" id="2219043"/>
    <lineage>
        <taxon>Bacteria</taxon>
        <taxon>Bacillati</taxon>
        <taxon>Armatimonadota</taxon>
        <taxon>Armatimonadia</taxon>
        <taxon>Capsulimonadales</taxon>
        <taxon>Capsulimonadaceae</taxon>
        <taxon>Capsulimonas</taxon>
    </lineage>
</organism>
<reference evidence="1 2" key="1">
    <citation type="journal article" date="2019" name="Int. J. Syst. Evol. Microbiol.">
        <title>Capsulimonas corticalis gen. nov., sp. nov., an aerobic capsulated bacterium, of a novel bacterial order, Capsulimonadales ord. nov., of the class Armatimonadia of the phylum Armatimonadetes.</title>
        <authorList>
            <person name="Li J."/>
            <person name="Kudo C."/>
            <person name="Tonouchi A."/>
        </authorList>
    </citation>
    <scope>NUCLEOTIDE SEQUENCE [LARGE SCALE GENOMIC DNA]</scope>
    <source>
        <strain evidence="1 2">AX-7</strain>
    </source>
</reference>
<proteinExistence type="predicted"/>
<accession>A0A402D1G7</accession>
<sequence>MPAMGDNLTLSAAGVIYRSKEEARRFGQNEVDTEHLLLGLLALRTNVACAIITRLGVDLDVLQGDIETGAESGEALLPVWKLEFTEAAQMALALAEQEAGENNAGEIGTEHILLGLVREEEGAAGRLLAEHGVTTEKVRGEIGK</sequence>
<gene>
    <name evidence="1" type="ORF">CCAX7_006780</name>
</gene>
<dbReference type="PROSITE" id="PS51903">
    <property type="entry name" value="CLP_R"/>
    <property type="match status" value="1"/>
</dbReference>
<dbReference type="AlphaFoldDB" id="A0A402D1G7"/>